<reference evidence="8 9" key="1">
    <citation type="submission" date="2019-03" db="EMBL/GenBank/DDBJ databases">
        <title>Genomic Encyclopedia of Type Strains, Phase III (KMG-III): the genomes of soil and plant-associated and newly described type strains.</title>
        <authorList>
            <person name="Whitman W."/>
        </authorList>
    </citation>
    <scope>NUCLEOTIDE SEQUENCE [LARGE SCALE GENOMIC DNA]</scope>
    <source>
        <strain evidence="8 9">CGMCC 1.12801</strain>
    </source>
</reference>
<dbReference type="SUPFAM" id="SSF47384">
    <property type="entry name" value="Homodimeric domain of signal transducing histidine kinase"/>
    <property type="match status" value="1"/>
</dbReference>
<dbReference type="OrthoDB" id="9810447at2"/>
<dbReference type="EC" id="2.7.13.3" evidence="2"/>
<evidence type="ECO:0000259" key="7">
    <source>
        <dbReference type="PROSITE" id="PS50109"/>
    </source>
</evidence>
<evidence type="ECO:0000256" key="4">
    <source>
        <dbReference type="ARBA" id="ARBA00022777"/>
    </source>
</evidence>
<dbReference type="Proteomes" id="UP000294752">
    <property type="component" value="Unassembled WGS sequence"/>
</dbReference>
<comment type="catalytic activity">
    <reaction evidence="1">
        <text>ATP + protein L-histidine = ADP + protein N-phospho-L-histidine.</text>
        <dbReference type="EC" id="2.7.13.3"/>
    </reaction>
</comment>
<keyword evidence="4 8" id="KW-0418">Kinase</keyword>
<sequence>MKSEDIIYTLIAAVVVSKIIIGFLIFYLLKRKRELHLERANLSTTNGELQNHITVIEEQQKELLSAENFKLKILSLASHDLRTPFQELLILFEHVEILGLSEREFKEVVADIKYKANVSKGMLDNVLIWTAGQLRKREYSVIRFSLLEQVRATTDLFGIQLRTKELVLDCRVEPSTTLFGNVEIFNFVLRNLLSNAIKYSHVGGVIEVGVTEEDNQIISFYVRDFGKGMDADQLANLRVGEAVYSQMGTKDEMGAGLGLSLCRDLLAKVGWYLSAESELGKGSCFTLVLNAESARNVTNLGRDRFQSKVS</sequence>
<gene>
    <name evidence="8" type="ORF">B0I21_101531</name>
</gene>
<keyword evidence="6" id="KW-1133">Transmembrane helix</keyword>
<evidence type="ECO:0000256" key="1">
    <source>
        <dbReference type="ARBA" id="ARBA00000085"/>
    </source>
</evidence>
<feature type="domain" description="Histidine kinase" evidence="7">
    <location>
        <begin position="76"/>
        <end position="293"/>
    </location>
</feature>
<dbReference type="InterPro" id="IPR003594">
    <property type="entry name" value="HATPase_dom"/>
</dbReference>
<organism evidence="8 9">
    <name type="scientific">Sphingobacterium paludis</name>
    <dbReference type="NCBI Taxonomy" id="1476465"/>
    <lineage>
        <taxon>Bacteria</taxon>
        <taxon>Pseudomonadati</taxon>
        <taxon>Bacteroidota</taxon>
        <taxon>Sphingobacteriia</taxon>
        <taxon>Sphingobacteriales</taxon>
        <taxon>Sphingobacteriaceae</taxon>
        <taxon>Sphingobacterium</taxon>
    </lineage>
</organism>
<dbReference type="PANTHER" id="PTHR43711">
    <property type="entry name" value="TWO-COMPONENT HISTIDINE KINASE"/>
    <property type="match status" value="1"/>
</dbReference>
<dbReference type="InterPro" id="IPR036097">
    <property type="entry name" value="HisK_dim/P_sf"/>
</dbReference>
<dbReference type="Pfam" id="PF02518">
    <property type="entry name" value="HATPase_c"/>
    <property type="match status" value="1"/>
</dbReference>
<name>A0A4R7D9E9_9SPHI</name>
<dbReference type="Gene3D" id="3.30.565.10">
    <property type="entry name" value="Histidine kinase-like ATPase, C-terminal domain"/>
    <property type="match status" value="1"/>
</dbReference>
<dbReference type="PANTHER" id="PTHR43711:SF1">
    <property type="entry name" value="HISTIDINE KINASE 1"/>
    <property type="match status" value="1"/>
</dbReference>
<protein>
    <recommendedName>
        <fullName evidence="2">histidine kinase</fullName>
        <ecNumber evidence="2">2.7.13.3</ecNumber>
    </recommendedName>
</protein>
<feature type="transmembrane region" description="Helical" evidence="6">
    <location>
        <begin position="6"/>
        <end position="29"/>
    </location>
</feature>
<accession>A0A4R7D9E9</accession>
<keyword evidence="6" id="KW-0472">Membrane</keyword>
<keyword evidence="3" id="KW-0808">Transferase</keyword>
<dbReference type="InterPro" id="IPR005467">
    <property type="entry name" value="His_kinase_dom"/>
</dbReference>
<dbReference type="SUPFAM" id="SSF55874">
    <property type="entry name" value="ATPase domain of HSP90 chaperone/DNA topoisomerase II/histidine kinase"/>
    <property type="match status" value="1"/>
</dbReference>
<evidence type="ECO:0000313" key="8">
    <source>
        <dbReference type="EMBL" id="TDS17660.1"/>
    </source>
</evidence>
<evidence type="ECO:0000256" key="6">
    <source>
        <dbReference type="SAM" id="Phobius"/>
    </source>
</evidence>
<keyword evidence="5" id="KW-0902">Two-component regulatory system</keyword>
<evidence type="ECO:0000256" key="3">
    <source>
        <dbReference type="ARBA" id="ARBA00022679"/>
    </source>
</evidence>
<dbReference type="SMART" id="SM00387">
    <property type="entry name" value="HATPase_c"/>
    <property type="match status" value="1"/>
</dbReference>
<keyword evidence="6" id="KW-0812">Transmembrane</keyword>
<dbReference type="InterPro" id="IPR050736">
    <property type="entry name" value="Sensor_HK_Regulatory"/>
</dbReference>
<dbReference type="EMBL" id="SNZV01000001">
    <property type="protein sequence ID" value="TDS17660.1"/>
    <property type="molecule type" value="Genomic_DNA"/>
</dbReference>
<evidence type="ECO:0000256" key="2">
    <source>
        <dbReference type="ARBA" id="ARBA00012438"/>
    </source>
</evidence>
<dbReference type="PRINTS" id="PR00344">
    <property type="entry name" value="BCTRLSENSOR"/>
</dbReference>
<dbReference type="RefSeq" id="WP_133638766.1">
    <property type="nucleotide sequence ID" value="NZ_SNZV01000001.1"/>
</dbReference>
<comment type="caution">
    <text evidence="8">The sequence shown here is derived from an EMBL/GenBank/DDBJ whole genome shotgun (WGS) entry which is preliminary data.</text>
</comment>
<dbReference type="Gene3D" id="1.10.287.130">
    <property type="match status" value="1"/>
</dbReference>
<evidence type="ECO:0000256" key="5">
    <source>
        <dbReference type="ARBA" id="ARBA00023012"/>
    </source>
</evidence>
<keyword evidence="9" id="KW-1185">Reference proteome</keyword>
<dbReference type="InterPro" id="IPR004358">
    <property type="entry name" value="Sig_transdc_His_kin-like_C"/>
</dbReference>
<dbReference type="PROSITE" id="PS50109">
    <property type="entry name" value="HIS_KIN"/>
    <property type="match status" value="1"/>
</dbReference>
<dbReference type="GO" id="GO:0000155">
    <property type="term" value="F:phosphorelay sensor kinase activity"/>
    <property type="evidence" value="ECO:0007669"/>
    <property type="project" value="InterPro"/>
</dbReference>
<dbReference type="InterPro" id="IPR036890">
    <property type="entry name" value="HATPase_C_sf"/>
</dbReference>
<dbReference type="AlphaFoldDB" id="A0A4R7D9E9"/>
<evidence type="ECO:0000313" key="9">
    <source>
        <dbReference type="Proteomes" id="UP000294752"/>
    </source>
</evidence>
<proteinExistence type="predicted"/>